<dbReference type="EMBL" id="CACRSK010000007">
    <property type="protein sequence ID" value="VYT09056.1"/>
    <property type="molecule type" value="Genomic_DNA"/>
</dbReference>
<proteinExistence type="predicted"/>
<dbReference type="AlphaFoldDB" id="A0A6N2U0M4"/>
<keyword evidence="1" id="KW-0472">Membrane</keyword>
<dbReference type="RefSeq" id="WP_421731848.1">
    <property type="nucleotide sequence ID" value="NZ_CACRSK010000007.1"/>
</dbReference>
<keyword evidence="1" id="KW-1133">Transmembrane helix</keyword>
<name>A0A6N2U0M4_9BACT</name>
<accession>A0A6N2U0M4</accession>
<keyword evidence="1" id="KW-0812">Transmembrane</keyword>
<reference evidence="2" key="1">
    <citation type="submission" date="2019-11" db="EMBL/GenBank/DDBJ databases">
        <authorList>
            <person name="Feng L."/>
        </authorList>
    </citation>
    <scope>NUCLEOTIDE SEQUENCE</scope>
    <source>
        <strain evidence="2">CUreolyticusLFYP111</strain>
    </source>
</reference>
<feature type="transmembrane region" description="Helical" evidence="1">
    <location>
        <begin position="12"/>
        <end position="32"/>
    </location>
</feature>
<organism evidence="2">
    <name type="scientific">Campylobacter ureolyticus</name>
    <dbReference type="NCBI Taxonomy" id="827"/>
    <lineage>
        <taxon>Bacteria</taxon>
        <taxon>Pseudomonadati</taxon>
        <taxon>Campylobacterota</taxon>
        <taxon>Epsilonproteobacteria</taxon>
        <taxon>Campylobacterales</taxon>
        <taxon>Campylobacteraceae</taxon>
        <taxon>Campylobacter</taxon>
    </lineage>
</organism>
<protein>
    <submittedName>
        <fullName evidence="2">Uncharacterized protein</fullName>
    </submittedName>
</protein>
<sequence>MSQSNNGSSKLFEIIILIGLVITAIIGAWAVITPNNLFIG</sequence>
<gene>
    <name evidence="2" type="ORF">CULFYP111_01522</name>
</gene>
<evidence type="ECO:0000313" key="2">
    <source>
        <dbReference type="EMBL" id="VYT09056.1"/>
    </source>
</evidence>
<evidence type="ECO:0000256" key="1">
    <source>
        <dbReference type="SAM" id="Phobius"/>
    </source>
</evidence>